<sequence>MSKKNISFYNIEKEVIFFTVPKISGSKITWNDSGNKVSYYDSSNHVIMEIDINSREVIKITFSGIMFQTKWNKKINAFLYQLLDKYKNNEIGHLDAKIMINIDEKFQEYNGIKTLTMSPDGKYYYEGREYQEEGNIVSFYKTDGDKLVSSFGSTTSLSDANEMWGGNTVRFLFQGGIFDLKAGKLITYTHNFWPEEGPRPKKINPRRDMAADWNNYVLMWNKDTKIFEVEDINTGKIIKTYKKFW</sequence>
<reference evidence="1" key="1">
    <citation type="submission" date="2018-06" db="EMBL/GenBank/DDBJ databases">
        <authorList>
            <person name="Zhirakovskaya E."/>
        </authorList>
    </citation>
    <scope>NUCLEOTIDE SEQUENCE</scope>
</reference>
<evidence type="ECO:0000313" key="1">
    <source>
        <dbReference type="EMBL" id="VAW63010.1"/>
    </source>
</evidence>
<dbReference type="InterPro" id="IPR011044">
    <property type="entry name" value="Quino_amine_DH_bsu"/>
</dbReference>
<name>A0A3B0XEH3_9ZZZZ</name>
<organism evidence="1">
    <name type="scientific">hydrothermal vent metagenome</name>
    <dbReference type="NCBI Taxonomy" id="652676"/>
    <lineage>
        <taxon>unclassified sequences</taxon>
        <taxon>metagenomes</taxon>
        <taxon>ecological metagenomes</taxon>
    </lineage>
</organism>
<protein>
    <submittedName>
        <fullName evidence="1">Uncharacterized protein</fullName>
    </submittedName>
</protein>
<dbReference type="EMBL" id="UOFH01000234">
    <property type="protein sequence ID" value="VAW63010.1"/>
    <property type="molecule type" value="Genomic_DNA"/>
</dbReference>
<proteinExistence type="predicted"/>
<dbReference type="SUPFAM" id="SSF50969">
    <property type="entry name" value="YVTN repeat-like/Quinoprotein amine dehydrogenase"/>
    <property type="match status" value="1"/>
</dbReference>
<dbReference type="AlphaFoldDB" id="A0A3B0XEH3"/>
<gene>
    <name evidence="1" type="ORF">MNBD_GAMMA08-1157</name>
</gene>
<accession>A0A3B0XEH3</accession>